<protein>
    <recommendedName>
        <fullName evidence="5">PspA/IM30 family protein</fullName>
    </recommendedName>
</protein>
<organism evidence="3 4">
    <name type="scientific">Paenibacillus cremeus</name>
    <dbReference type="NCBI Taxonomy" id="2163881"/>
    <lineage>
        <taxon>Bacteria</taxon>
        <taxon>Bacillati</taxon>
        <taxon>Bacillota</taxon>
        <taxon>Bacilli</taxon>
        <taxon>Bacillales</taxon>
        <taxon>Paenibacillaceae</taxon>
        <taxon>Paenibacillus</taxon>
    </lineage>
</organism>
<dbReference type="Proteomes" id="UP000317036">
    <property type="component" value="Unassembled WGS sequence"/>
</dbReference>
<evidence type="ECO:0008006" key="5">
    <source>
        <dbReference type="Google" id="ProtNLM"/>
    </source>
</evidence>
<reference evidence="3 4" key="1">
    <citation type="submission" date="2019-07" db="EMBL/GenBank/DDBJ databases">
        <authorList>
            <person name="Kim J."/>
        </authorList>
    </citation>
    <scope>NUCLEOTIDE SEQUENCE [LARGE SCALE GENOMIC DNA]</scope>
    <source>
        <strain evidence="3 4">JC52</strain>
    </source>
</reference>
<dbReference type="RefSeq" id="WP_144843136.1">
    <property type="nucleotide sequence ID" value="NZ_VNJI01000003.1"/>
</dbReference>
<dbReference type="PANTHER" id="PTHR31088">
    <property type="entry name" value="MEMBRANE-ASSOCIATED PROTEIN VIPP1, CHLOROPLASTIC"/>
    <property type="match status" value="1"/>
</dbReference>
<dbReference type="EMBL" id="VNJI01000003">
    <property type="protein sequence ID" value="TVY11266.1"/>
    <property type="molecule type" value="Genomic_DNA"/>
</dbReference>
<keyword evidence="2" id="KW-0175">Coiled coil</keyword>
<keyword evidence="4" id="KW-1185">Reference proteome</keyword>
<sequence>MKILQRLMDLSKAVVNEALDKVEKPSMMLNHYVRSLDEEIQDMEAALLQEASRGKTLQQQIAYYTKRAEQQERRAGEAMADDRMVEARQAVEAKLDDLEKVSQLKAAYDTTQHESEELMERLAQAREQYAALKLKQDELLSRAQKVEQAQELQASPSQVKAYTRRESASALRGFERMEEVILQKEAKLQSVQAAAAAAAAARNSLVEEQLAKLRSANSNA</sequence>
<evidence type="ECO:0000313" key="4">
    <source>
        <dbReference type="Proteomes" id="UP000317036"/>
    </source>
</evidence>
<comment type="similarity">
    <text evidence="1">Belongs to the PspA/Vipp/IM30 family.</text>
</comment>
<dbReference type="Pfam" id="PF04012">
    <property type="entry name" value="PspA_IM30"/>
    <property type="match status" value="1"/>
</dbReference>
<dbReference type="OrthoDB" id="9779630at2"/>
<dbReference type="InterPro" id="IPR007157">
    <property type="entry name" value="PspA_VIPP1"/>
</dbReference>
<evidence type="ECO:0000256" key="2">
    <source>
        <dbReference type="SAM" id="Coils"/>
    </source>
</evidence>
<gene>
    <name evidence="3" type="ORF">FPZ49_03255</name>
</gene>
<comment type="caution">
    <text evidence="3">The sequence shown here is derived from an EMBL/GenBank/DDBJ whole genome shotgun (WGS) entry which is preliminary data.</text>
</comment>
<evidence type="ECO:0000256" key="1">
    <source>
        <dbReference type="ARBA" id="ARBA00043985"/>
    </source>
</evidence>
<feature type="coiled-coil region" evidence="2">
    <location>
        <begin position="101"/>
        <end position="149"/>
    </location>
</feature>
<dbReference type="PANTHER" id="PTHR31088:SF6">
    <property type="entry name" value="PHAGE SHOCK PROTEIN A"/>
    <property type="match status" value="1"/>
</dbReference>
<proteinExistence type="inferred from homology"/>
<dbReference type="AlphaFoldDB" id="A0A559KGL2"/>
<accession>A0A559KGL2</accession>
<name>A0A559KGL2_9BACL</name>
<evidence type="ECO:0000313" key="3">
    <source>
        <dbReference type="EMBL" id="TVY11266.1"/>
    </source>
</evidence>